<protein>
    <submittedName>
        <fullName evidence="1">Uncharacterized protein</fullName>
    </submittedName>
</protein>
<evidence type="ECO:0000313" key="2">
    <source>
        <dbReference type="Proteomes" id="UP000095392"/>
    </source>
</evidence>
<dbReference type="RefSeq" id="WP_069945300.1">
    <property type="nucleotide sequence ID" value="NZ_MIPW01000063.1"/>
</dbReference>
<proteinExistence type="predicted"/>
<dbReference type="AlphaFoldDB" id="A0AB36FN41"/>
<organism evidence="1 2">
    <name type="scientific">Alteromonas macleodii</name>
    <name type="common">Pseudoalteromonas macleodii</name>
    <dbReference type="NCBI Taxonomy" id="28108"/>
    <lineage>
        <taxon>Bacteria</taxon>
        <taxon>Pseudomonadati</taxon>
        <taxon>Pseudomonadota</taxon>
        <taxon>Gammaproteobacteria</taxon>
        <taxon>Alteromonadales</taxon>
        <taxon>Alteromonadaceae</taxon>
        <taxon>Alteromonas/Salinimonas group</taxon>
        <taxon>Alteromonas</taxon>
    </lineage>
</organism>
<dbReference type="EMBL" id="MIPY01000058">
    <property type="protein sequence ID" value="OES24789.1"/>
    <property type="molecule type" value="Genomic_DNA"/>
</dbReference>
<gene>
    <name evidence="1" type="ORF">BFV95_4548</name>
</gene>
<evidence type="ECO:0000313" key="1">
    <source>
        <dbReference type="EMBL" id="OES24789.1"/>
    </source>
</evidence>
<name>A0AB36FN41_ALTMA</name>
<reference evidence="1 2" key="1">
    <citation type="submission" date="2016-09" db="EMBL/GenBank/DDBJ databases">
        <title>Draft Genome Sequence of four Alteromonas macleodii strains isolated from copper coupons and grown long-term at elevated copper levels.</title>
        <authorList>
            <person name="Cusick K."/>
            <person name="Dale J."/>
            <person name="Little B."/>
            <person name="Biffinger J."/>
        </authorList>
    </citation>
    <scope>NUCLEOTIDE SEQUENCE [LARGE SCALE GENOMIC DNA]</scope>
    <source>
        <strain evidence="1 2">KCP01</strain>
    </source>
</reference>
<sequence>MSKYPTNTVSIDIDSLDTYKASFREFVQLDNLIKQKLSNLDNLYALSLGYQHGFGNLKAACKQGFDFDIHNVNVQALVQFEVNNISCGCGVEAYLNSYLNMGVDMMALSRFVHEYFAYKAIYDLWRTFTSKNCTEILSQELDSLARGTRWDISECPSAFVYHPGFGLFNHHFLRTVTFEDLDLQCLQKDICTLYEHDCVQHGLLNIYDDAIKQDVISVIKKIRQHIPFTKLANNILSQMRYVNDQNRLIDVRAYLFYFTECGDVETFMDVGTGRTDWTIYFIDGYLVSKKDSHFDSVCLIERESAEVRKHFTLYGKTDITRRFIIQLWKKNKAQGSSTARVAHQEWNTALDCVSESIKTDAYFSVNAHLKRQLSRYGIVEECH</sequence>
<keyword evidence="2" id="KW-1185">Reference proteome</keyword>
<dbReference type="Proteomes" id="UP000095392">
    <property type="component" value="Unassembled WGS sequence"/>
</dbReference>
<comment type="caution">
    <text evidence="1">The sequence shown here is derived from an EMBL/GenBank/DDBJ whole genome shotgun (WGS) entry which is preliminary data.</text>
</comment>
<accession>A0AB36FN41</accession>